<dbReference type="AlphaFoldDB" id="A0AAD9CX55"/>
<gene>
    <name evidence="2" type="ORF">DB88DRAFT_541330</name>
</gene>
<name>A0AAD9CX55_PAPLA</name>
<proteinExistence type="predicted"/>
<dbReference type="EMBL" id="JAODAN010000007">
    <property type="protein sequence ID" value="KAK1923152.1"/>
    <property type="molecule type" value="Genomic_DNA"/>
</dbReference>
<protein>
    <submittedName>
        <fullName evidence="2">Uncharacterized protein</fullName>
    </submittedName>
</protein>
<feature type="non-terminal residue" evidence="2">
    <location>
        <position position="1"/>
    </location>
</feature>
<keyword evidence="3" id="KW-1185">Reference proteome</keyword>
<reference evidence="2" key="1">
    <citation type="submission" date="2023-02" db="EMBL/GenBank/DDBJ databases">
        <title>Identification and recombinant expression of a fungal hydrolase from Papiliotrema laurentii that hydrolyzes apple cutin and clears colloidal polyester polyurethane.</title>
        <authorList>
            <consortium name="DOE Joint Genome Institute"/>
            <person name="Roman V.A."/>
            <person name="Bojanowski C."/>
            <person name="Crable B.R."/>
            <person name="Wagner D.N."/>
            <person name="Hung C.S."/>
            <person name="Nadeau L.J."/>
            <person name="Schratz L."/>
            <person name="Haridas S."/>
            <person name="Pangilinan J."/>
            <person name="Lipzen A."/>
            <person name="Na H."/>
            <person name="Yan M."/>
            <person name="Ng V."/>
            <person name="Grigoriev I.V."/>
            <person name="Spatafora J.W."/>
            <person name="Barlow D."/>
            <person name="Biffinger J."/>
            <person name="Kelley-Loughnane N."/>
            <person name="Varaljay V.A."/>
            <person name="Crookes-Goodson W.J."/>
        </authorList>
    </citation>
    <scope>NUCLEOTIDE SEQUENCE</scope>
    <source>
        <strain evidence="2">5307AH</strain>
    </source>
</reference>
<organism evidence="2 3">
    <name type="scientific">Papiliotrema laurentii</name>
    <name type="common">Cryptococcus laurentii</name>
    <dbReference type="NCBI Taxonomy" id="5418"/>
    <lineage>
        <taxon>Eukaryota</taxon>
        <taxon>Fungi</taxon>
        <taxon>Dikarya</taxon>
        <taxon>Basidiomycota</taxon>
        <taxon>Agaricomycotina</taxon>
        <taxon>Tremellomycetes</taxon>
        <taxon>Tremellales</taxon>
        <taxon>Rhynchogastremaceae</taxon>
        <taxon>Papiliotrema</taxon>
    </lineage>
</organism>
<evidence type="ECO:0000256" key="1">
    <source>
        <dbReference type="SAM" id="MobiDB-lite"/>
    </source>
</evidence>
<evidence type="ECO:0000313" key="3">
    <source>
        <dbReference type="Proteomes" id="UP001182556"/>
    </source>
</evidence>
<sequence length="515" mass="56252">MMAEMESRRPWGPRLLEAHTDTTEAIQSLQQTCSAVADGQRSTRDKIFEVQNALKALPTKEDIWEELNEQLPGLLETSLQPILDELHKRLEGLPPAMTKIVDRSIRAEGDRIVEAIRQVEAERQTSQRRSFGEEPIVNLMKHMIAALNPLHELSGIVPVLESFSEVFPALKALPGAVESVAIFHNALVKLGERTKSLVVVPHLPASGPQAGPNRSPALASGVGAPRFSTLLNEGSPDVTIDTLMTGEVSLSPGDTPLQQGQESPVPEQVRLCSPYLRPVSINDRPLTRPMEATGMQEIADELTKLSSAISKMENRFEQAFHSAIDRAKIFPDHLPIPSWMEKLDKRLEAMERALTLSARDCDSTESMRTPEHHLPTATHLPTPASSSQQISAPDPSKSCAYNESAVVETPVHGLRGALVDILDPPPQDNFKPIRPIAAGGTNSIGDLPMPMPNHPVGQTVPLAPGRIAEGARDPHPSDRRTLQTDLLLRADLPADHLGEPHMANRSCQRPELLSS</sequence>
<accession>A0AAD9CX55</accession>
<comment type="caution">
    <text evidence="2">The sequence shown here is derived from an EMBL/GenBank/DDBJ whole genome shotgun (WGS) entry which is preliminary data.</text>
</comment>
<feature type="region of interest" description="Disordered" evidence="1">
    <location>
        <begin position="359"/>
        <end position="398"/>
    </location>
</feature>
<feature type="region of interest" description="Disordered" evidence="1">
    <location>
        <begin position="494"/>
        <end position="515"/>
    </location>
</feature>
<dbReference type="Proteomes" id="UP001182556">
    <property type="component" value="Unassembled WGS sequence"/>
</dbReference>
<evidence type="ECO:0000313" key="2">
    <source>
        <dbReference type="EMBL" id="KAK1923152.1"/>
    </source>
</evidence>